<dbReference type="AlphaFoldDB" id="A0A6J5K6F2"/>
<dbReference type="Proteomes" id="UP000494102">
    <property type="component" value="Unassembled WGS sequence"/>
</dbReference>
<dbReference type="Pfam" id="PF24389">
    <property type="entry name" value="ORC-CDC6-like"/>
    <property type="match status" value="1"/>
</dbReference>
<dbReference type="InterPro" id="IPR056955">
    <property type="entry name" value="ORC-CDC6-like"/>
</dbReference>
<dbReference type="EMBL" id="CADILN010000002">
    <property type="protein sequence ID" value="CAB4048505.1"/>
    <property type="molecule type" value="Genomic_DNA"/>
</dbReference>
<proteinExistence type="predicted"/>
<protein>
    <submittedName>
        <fullName evidence="1">Uncharacterized protein</fullName>
    </submittedName>
</protein>
<name>A0A6J5K6F2_9BURK</name>
<reference evidence="1 2" key="1">
    <citation type="submission" date="2020-04" db="EMBL/GenBank/DDBJ databases">
        <authorList>
            <person name="De Canck E."/>
        </authorList>
    </citation>
    <scope>NUCLEOTIDE SEQUENCE [LARGE SCALE GENOMIC DNA]</scope>
    <source>
        <strain evidence="1 2">LMG 9964</strain>
    </source>
</reference>
<dbReference type="RefSeq" id="WP_175126316.1">
    <property type="nucleotide sequence ID" value="NZ_CADILN010000002.1"/>
</dbReference>
<organism evidence="1 2">
    <name type="scientific">Paraburkholderia phenoliruptrix</name>
    <dbReference type="NCBI Taxonomy" id="252970"/>
    <lineage>
        <taxon>Bacteria</taxon>
        <taxon>Pseudomonadati</taxon>
        <taxon>Pseudomonadota</taxon>
        <taxon>Betaproteobacteria</taxon>
        <taxon>Burkholderiales</taxon>
        <taxon>Burkholderiaceae</taxon>
        <taxon>Paraburkholderia</taxon>
    </lineage>
</organism>
<accession>A0A6J5K6F2</accession>
<evidence type="ECO:0000313" key="1">
    <source>
        <dbReference type="EMBL" id="CAB4048505.1"/>
    </source>
</evidence>
<gene>
    <name evidence="1" type="ORF">LMG9964_02146</name>
</gene>
<evidence type="ECO:0000313" key="2">
    <source>
        <dbReference type="Proteomes" id="UP000494102"/>
    </source>
</evidence>
<sequence length="632" mass="70713">MDNPFKKRATEYFDAPGALLSILSPEPLRRFFEGNAASYFDRLATIVGTPGSGKTTIARLIEFDTVIALLRSLPSTDHKDVTRALADCMVIDDLRPKILAFRLATTPDMRDIWELPYSAKVRAALLRSLIQARAVLGWLRKVEGVGADLSQVRIGAREQFEVQSRLIHTHDTLAFRDYARSVEERIFRVVTALVAPSEDQLIEVGPESAYEPFSIVESITIPSIAGVEGGEIILKPLCIVDDAHELHPDQFADVDQWLSGRELKVARWLMTRVDAINPDVFRHALATGPESHGAAAAGSTPNRDWILKLMQKGPSERRAFKATVRDISKRYIEQMPSLRRHSIRLEDCLSARESPLSAADAKHLSRSVRAVIDESGFGAGRVDTIRSWIPPELPEDTRQSLLRILVHRESRRTPQTELFAPEPDEREEEVTPRSVNAALIAGANLRLTHDYGRPFYFGFDRLVDASGENIEQFIQLAGALVDNVETRILRGREPKLDAKVQDEILVGQAKDTIDRWNFPHSEAVRRLIDFIAARCRERTLEPNAPLDDGANAFGIPQSEMDRFQKEGGRLIQVLHYALAYNALSLTENYDCKRKTWCLFQLGGLPILRSGLTFGRGGFCEGHLSDLIASIGE</sequence>